<organism evidence="2 3">
    <name type="scientific">Sphaerobolus stellatus (strain SS14)</name>
    <dbReference type="NCBI Taxonomy" id="990650"/>
    <lineage>
        <taxon>Eukaryota</taxon>
        <taxon>Fungi</taxon>
        <taxon>Dikarya</taxon>
        <taxon>Basidiomycota</taxon>
        <taxon>Agaricomycotina</taxon>
        <taxon>Agaricomycetes</taxon>
        <taxon>Phallomycetidae</taxon>
        <taxon>Geastrales</taxon>
        <taxon>Sphaerobolaceae</taxon>
        <taxon>Sphaerobolus</taxon>
    </lineage>
</organism>
<name>A0A0C9V9D1_SPHS4</name>
<feature type="compositionally biased region" description="Polar residues" evidence="1">
    <location>
        <begin position="81"/>
        <end position="95"/>
    </location>
</feature>
<dbReference type="Proteomes" id="UP000054279">
    <property type="component" value="Unassembled WGS sequence"/>
</dbReference>
<gene>
    <name evidence="2" type="ORF">M422DRAFT_783000</name>
</gene>
<feature type="compositionally biased region" description="Low complexity" evidence="1">
    <location>
        <begin position="126"/>
        <end position="139"/>
    </location>
</feature>
<accession>A0A0C9V9D1</accession>
<dbReference type="HOGENOM" id="CLU_1355418_0_0_1"/>
<dbReference type="EMBL" id="KN837204">
    <property type="protein sequence ID" value="KIJ34085.1"/>
    <property type="molecule type" value="Genomic_DNA"/>
</dbReference>
<dbReference type="AlphaFoldDB" id="A0A0C9V9D1"/>
<evidence type="ECO:0000313" key="2">
    <source>
        <dbReference type="EMBL" id="KIJ34085.1"/>
    </source>
</evidence>
<evidence type="ECO:0000313" key="3">
    <source>
        <dbReference type="Proteomes" id="UP000054279"/>
    </source>
</evidence>
<reference evidence="2 3" key="1">
    <citation type="submission" date="2014-06" db="EMBL/GenBank/DDBJ databases">
        <title>Evolutionary Origins and Diversification of the Mycorrhizal Mutualists.</title>
        <authorList>
            <consortium name="DOE Joint Genome Institute"/>
            <consortium name="Mycorrhizal Genomics Consortium"/>
            <person name="Kohler A."/>
            <person name="Kuo A."/>
            <person name="Nagy L.G."/>
            <person name="Floudas D."/>
            <person name="Copeland A."/>
            <person name="Barry K.W."/>
            <person name="Cichocki N."/>
            <person name="Veneault-Fourrey C."/>
            <person name="LaButti K."/>
            <person name="Lindquist E.A."/>
            <person name="Lipzen A."/>
            <person name="Lundell T."/>
            <person name="Morin E."/>
            <person name="Murat C."/>
            <person name="Riley R."/>
            <person name="Ohm R."/>
            <person name="Sun H."/>
            <person name="Tunlid A."/>
            <person name="Henrissat B."/>
            <person name="Grigoriev I.V."/>
            <person name="Hibbett D.S."/>
            <person name="Martin F."/>
        </authorList>
    </citation>
    <scope>NUCLEOTIDE SEQUENCE [LARGE SCALE GENOMIC DNA]</scope>
    <source>
        <strain evidence="2 3">SS14</strain>
    </source>
</reference>
<protein>
    <submittedName>
        <fullName evidence="2">Uncharacterized protein</fullName>
    </submittedName>
</protein>
<sequence length="202" mass="21941">MRGGCEARRQIGKKFHCRNLPRRRPRYRHTARKIGGMEDIPDRENLQTMSRIDIQKLCKVWLFALSAGKDVPRPHRAASERGTSQPPVSSRVPSTAQPPSPSKQLVESATKKAALQPSEANTDAESVASAPAGTTSTASTRRKVQAMQMRLGKGKPVADGGNGYSDSIFADNSCSAPLDNRLHGRRHRFVSTSTSNVSPGPV</sequence>
<proteinExistence type="predicted"/>
<keyword evidence="3" id="KW-1185">Reference proteome</keyword>
<evidence type="ECO:0000256" key="1">
    <source>
        <dbReference type="SAM" id="MobiDB-lite"/>
    </source>
</evidence>
<feature type="region of interest" description="Disordered" evidence="1">
    <location>
        <begin position="72"/>
        <end position="145"/>
    </location>
</feature>
<dbReference type="OrthoDB" id="3258416at2759"/>